<reference evidence="2 3" key="1">
    <citation type="submission" date="2018-11" db="EMBL/GenBank/DDBJ databases">
        <title>Genome sequence and assembly of Colletotrichum spinosum.</title>
        <authorList>
            <person name="Gan P."/>
            <person name="Shirasu K."/>
        </authorList>
    </citation>
    <scope>NUCLEOTIDE SEQUENCE [LARGE SCALE GENOMIC DNA]</scope>
    <source>
        <strain evidence="2 3">CBS 515.97</strain>
    </source>
</reference>
<keyword evidence="1" id="KW-0732">Signal</keyword>
<accession>A0A4R8PMT4</accession>
<dbReference type="AlphaFoldDB" id="A0A4R8PMT4"/>
<keyword evidence="3" id="KW-1185">Reference proteome</keyword>
<dbReference type="Proteomes" id="UP000295083">
    <property type="component" value="Unassembled WGS sequence"/>
</dbReference>
<feature type="chain" id="PRO_5020774318" evidence="1">
    <location>
        <begin position="18"/>
        <end position="342"/>
    </location>
</feature>
<organism evidence="2 3">
    <name type="scientific">Colletotrichum spinosum</name>
    <dbReference type="NCBI Taxonomy" id="1347390"/>
    <lineage>
        <taxon>Eukaryota</taxon>
        <taxon>Fungi</taxon>
        <taxon>Dikarya</taxon>
        <taxon>Ascomycota</taxon>
        <taxon>Pezizomycotina</taxon>
        <taxon>Sordariomycetes</taxon>
        <taxon>Hypocreomycetidae</taxon>
        <taxon>Glomerellales</taxon>
        <taxon>Glomerellaceae</taxon>
        <taxon>Colletotrichum</taxon>
        <taxon>Colletotrichum orbiculare species complex</taxon>
    </lineage>
</organism>
<name>A0A4R8PMT4_9PEZI</name>
<evidence type="ECO:0000313" key="2">
    <source>
        <dbReference type="EMBL" id="TDZ13580.1"/>
    </source>
</evidence>
<proteinExistence type="predicted"/>
<evidence type="ECO:0000256" key="1">
    <source>
        <dbReference type="SAM" id="SignalP"/>
    </source>
</evidence>
<evidence type="ECO:0000313" key="3">
    <source>
        <dbReference type="Proteomes" id="UP000295083"/>
    </source>
</evidence>
<sequence>MKSTALLNALFASAALAAILPRDDDAPAVDIETEPYTNSVPLPVVGEDPLDFLNSDEGATSLESTSTAAAVLSGEEAWNQVIAEIAAEATAGQTAKRQEGKPSWWPTFGGGGGGRGNDFHHGITADAVCTYFRGAAWKARDLRRPVQQWEYENVPWLIQNQGPYIYVLDGLREIEWVFWRVERSLQYVSVFTEEEEWQIARCYYEFSGYERQLTTLPPGVPIVVRPASETSNLEERQVSGPGLIAPQPPAVFVPWIRRFGIKSLLRLIQGKANVSRFQTYANHRIVNVLENLRRSVLGASEGLQRKFQTPRVVEFLRYDLQPLQGISSAFNEVIIAYELNNA</sequence>
<comment type="caution">
    <text evidence="2">The sequence shown here is derived from an EMBL/GenBank/DDBJ whole genome shotgun (WGS) entry which is preliminary data.</text>
</comment>
<protein>
    <submittedName>
        <fullName evidence="2">Uncharacterized protein</fullName>
    </submittedName>
</protein>
<gene>
    <name evidence="2" type="ORF">C8035_v004493</name>
</gene>
<feature type="signal peptide" evidence="1">
    <location>
        <begin position="1"/>
        <end position="17"/>
    </location>
</feature>
<dbReference type="EMBL" id="QAPG01010712">
    <property type="protein sequence ID" value="TDZ13580.1"/>
    <property type="molecule type" value="Genomic_DNA"/>
</dbReference>